<dbReference type="PANTHER" id="PTHR43861">
    <property type="entry name" value="TRANS-ACONITATE 2-METHYLTRANSFERASE-RELATED"/>
    <property type="match status" value="1"/>
</dbReference>
<keyword evidence="1" id="KW-0808">Transferase</keyword>
<dbReference type="Proteomes" id="UP000263486">
    <property type="component" value="Unassembled WGS sequence"/>
</dbReference>
<dbReference type="CDD" id="cd02440">
    <property type="entry name" value="AdoMet_MTases"/>
    <property type="match status" value="1"/>
</dbReference>
<dbReference type="GO" id="GO:0032259">
    <property type="term" value="P:methylation"/>
    <property type="evidence" value="ECO:0007669"/>
    <property type="project" value="UniProtKB-KW"/>
</dbReference>
<dbReference type="InterPro" id="IPR029063">
    <property type="entry name" value="SAM-dependent_MTases_sf"/>
</dbReference>
<accession>A0ABX9KI80</accession>
<evidence type="ECO:0000256" key="1">
    <source>
        <dbReference type="ARBA" id="ARBA00022679"/>
    </source>
</evidence>
<evidence type="ECO:0000313" key="2">
    <source>
        <dbReference type="EMBL" id="REI41870.1"/>
    </source>
</evidence>
<organism evidence="2 3">
    <name type="scientific">Psychrilyobacter piezotolerans</name>
    <dbReference type="NCBI Taxonomy" id="2293438"/>
    <lineage>
        <taxon>Bacteria</taxon>
        <taxon>Fusobacteriati</taxon>
        <taxon>Fusobacteriota</taxon>
        <taxon>Fusobacteriia</taxon>
        <taxon>Fusobacteriales</taxon>
        <taxon>Fusobacteriaceae</taxon>
        <taxon>Psychrilyobacter</taxon>
    </lineage>
</organism>
<sequence>MNKIICLWLFYCIIILEKIIRRINMSNFNERAKDWDTESKIERGKAIARAIKNNIKLNKNMNILDFGCGTGLLIFPLIEEVGAVHGIDLSPNMLDILKEKGRDYKNLTTEPKGIFEITSTFDLIMSSMVMHHIEDITNLAKKLYDSLNPNGMIAIADLMEEDGSFHDSMDGIYSLGFSNEFLEKIFKGAGFKEVKVIENIFIIEKNNKKYPLFLVIGTK</sequence>
<protein>
    <submittedName>
        <fullName evidence="2">Methyltransferase domain-containing protein</fullName>
    </submittedName>
</protein>
<keyword evidence="3" id="KW-1185">Reference proteome</keyword>
<evidence type="ECO:0000313" key="3">
    <source>
        <dbReference type="Proteomes" id="UP000263486"/>
    </source>
</evidence>
<proteinExistence type="predicted"/>
<dbReference type="EMBL" id="QUAJ01000007">
    <property type="protein sequence ID" value="REI41870.1"/>
    <property type="molecule type" value="Genomic_DNA"/>
</dbReference>
<dbReference type="GO" id="GO:0008168">
    <property type="term" value="F:methyltransferase activity"/>
    <property type="evidence" value="ECO:0007669"/>
    <property type="project" value="UniProtKB-KW"/>
</dbReference>
<dbReference type="Pfam" id="PF13489">
    <property type="entry name" value="Methyltransf_23"/>
    <property type="match status" value="1"/>
</dbReference>
<reference evidence="2 3" key="1">
    <citation type="submission" date="2018-08" db="EMBL/GenBank/DDBJ databases">
        <title>Draft genome sequence of Psychrilyobacter sp. strain SD5 isolated from Black Sea water.</title>
        <authorList>
            <person name="Yadav S."/>
            <person name="Villanueva L."/>
            <person name="Damste J.S.S."/>
        </authorList>
    </citation>
    <scope>NUCLEOTIDE SEQUENCE [LARGE SCALE GENOMIC DNA]</scope>
    <source>
        <strain evidence="2 3">SD5</strain>
    </source>
</reference>
<dbReference type="SUPFAM" id="SSF53335">
    <property type="entry name" value="S-adenosyl-L-methionine-dependent methyltransferases"/>
    <property type="match status" value="1"/>
</dbReference>
<name>A0ABX9KI80_9FUSO</name>
<comment type="caution">
    <text evidence="2">The sequence shown here is derived from an EMBL/GenBank/DDBJ whole genome shotgun (WGS) entry which is preliminary data.</text>
</comment>
<keyword evidence="2" id="KW-0489">Methyltransferase</keyword>
<dbReference type="Gene3D" id="3.40.50.150">
    <property type="entry name" value="Vaccinia Virus protein VP39"/>
    <property type="match status" value="1"/>
</dbReference>
<dbReference type="PANTHER" id="PTHR43861:SF3">
    <property type="entry name" value="PUTATIVE (AFU_ORTHOLOGUE AFUA_2G14390)-RELATED"/>
    <property type="match status" value="1"/>
</dbReference>
<gene>
    <name evidence="2" type="ORF">DYH56_05505</name>
</gene>